<accession>B2T9G5</accession>
<proteinExistence type="predicted"/>
<evidence type="ECO:0000313" key="3">
    <source>
        <dbReference type="Proteomes" id="UP000001739"/>
    </source>
</evidence>
<sequence length="63" mass="6845">MLRMLIMQTDPTIDPVADPANQPLDEPGEQPRPLPGESPETDPLAPGASPEDEDALRRSQDKP</sequence>
<feature type="region of interest" description="Disordered" evidence="1">
    <location>
        <begin position="1"/>
        <end position="63"/>
    </location>
</feature>
<dbReference type="AlphaFoldDB" id="B2T9G5"/>
<evidence type="ECO:0000256" key="1">
    <source>
        <dbReference type="SAM" id="MobiDB-lite"/>
    </source>
</evidence>
<dbReference type="KEGG" id="bpy:Bphyt_6773"/>
<name>B2T9G5_PARPJ</name>
<dbReference type="eggNOG" id="ENOG503173Y">
    <property type="taxonomic scope" value="Bacteria"/>
</dbReference>
<evidence type="ECO:0000313" key="2">
    <source>
        <dbReference type="EMBL" id="ACD21067.1"/>
    </source>
</evidence>
<reference evidence="2 3" key="1">
    <citation type="journal article" date="2011" name="J. Bacteriol.">
        <title>Complete genome sequence of the plant growth-promoting endophyte Burkholderia phytofirmans strain PsJN.</title>
        <authorList>
            <person name="Weilharter A."/>
            <person name="Mitter B."/>
            <person name="Shin M.V."/>
            <person name="Chain P.S."/>
            <person name="Nowak J."/>
            <person name="Sessitsch A."/>
        </authorList>
    </citation>
    <scope>NUCLEOTIDE SEQUENCE [LARGE SCALE GENOMIC DNA]</scope>
    <source>
        <strain evidence="3">DSM 17436 / LMG 22146 / PsJN</strain>
    </source>
</reference>
<dbReference type="Proteomes" id="UP000001739">
    <property type="component" value="Chromosome 2"/>
</dbReference>
<dbReference type="EMBL" id="CP001053">
    <property type="protein sequence ID" value="ACD21067.1"/>
    <property type="molecule type" value="Genomic_DNA"/>
</dbReference>
<protein>
    <submittedName>
        <fullName evidence="2">Uncharacterized protein</fullName>
    </submittedName>
</protein>
<organism evidence="2 3">
    <name type="scientific">Paraburkholderia phytofirmans (strain DSM 17436 / LMG 22146 / PsJN)</name>
    <name type="common">Burkholderia phytofirmans</name>
    <dbReference type="NCBI Taxonomy" id="398527"/>
    <lineage>
        <taxon>Bacteria</taxon>
        <taxon>Pseudomonadati</taxon>
        <taxon>Pseudomonadota</taxon>
        <taxon>Betaproteobacteria</taxon>
        <taxon>Burkholderiales</taxon>
        <taxon>Burkholderiaceae</taxon>
        <taxon>Paraburkholderia</taxon>
    </lineage>
</organism>
<gene>
    <name evidence="2" type="ordered locus">Bphyt_6773</name>
</gene>
<dbReference type="HOGENOM" id="CLU_208328_0_0_4"/>